<dbReference type="FunFam" id="2.40.160.50:FF:000006">
    <property type="entry name" value="Outer envelope protein 80, chloroplastic"/>
    <property type="match status" value="1"/>
</dbReference>
<evidence type="ECO:0000256" key="1">
    <source>
        <dbReference type="ARBA" id="ARBA00022805"/>
    </source>
</evidence>
<dbReference type="FunFam" id="3.10.20.310:FF:000014">
    <property type="entry name" value="Outer envelope protein 80, chloroplastic"/>
    <property type="match status" value="1"/>
</dbReference>
<dbReference type="InterPro" id="IPR000184">
    <property type="entry name" value="Bac_surfAg_D15"/>
</dbReference>
<evidence type="ECO:0000256" key="4">
    <source>
        <dbReference type="SAM" id="Coils"/>
    </source>
</evidence>
<keyword evidence="1" id="KW-1002">Plastid outer membrane</keyword>
<feature type="domain" description="Bacterial surface antigen (D15)" evidence="5">
    <location>
        <begin position="474"/>
        <end position="783"/>
    </location>
</feature>
<dbReference type="Gene3D" id="2.40.160.50">
    <property type="entry name" value="membrane protein fhac: a member of the omp85/tpsb transporter family"/>
    <property type="match status" value="1"/>
</dbReference>
<sequence>MERAQKKNDLLFGVSAVTARGSFSCDKLHLLNQIRSQTPPFKRMLRNDDIRIVSSAIKIPLPSKRPTCPLRTAHSHIANATNSFAQLVNSFAFHSTEFTRSVLQKSSLFCSATLSLTGDRKRACPIRRLASLSLAEEAQQKARQNEERVLISEVLVRNKDGEEMERKDLEAEAVQALKACRPNSALTVREVQEDVHRIINSGYFSSCMPVAVDTRDGIRLVFQVEPNQEFQGLVCEGANVLPAKFLEDSMRDGYGKIINLRRLDEAISSINNWYMERGLFAMVSAVEILSGGILRLQVSEAEVNNISIRFLDRKTGEITVGKTKPETILRQITTKKGQVYSMLEGKRDVETVLTMGIMEDVSIIPQPAGNVFILKMDFKSRQITAKSWQFYVLAKLMSTRANEEYNKLQCSATSFSSGDHCNRDWLPVTTTTLHSPLQPDTGKVDLVMNVVERPSGGFSAGGGISSGFAYSHRNVFGKNQKLNISLERGQVDSVYRINYTDPWIQGDDKRTSRTIMIQNSRTPGTIVHGNADGNGSLTIGRITGGIEFSRPIRPKWSGTVGLVFQHAGVRDEKGIPIIKDCFSSPLTASGNTHDQTLLAKLETVYTGSGDHGSSMVCSEWIKFVLNMEKGLPLLPEWLSFTRVNARARKGVEIGPARLHLSISGGHVVGNFPPYEAFAIGGTNSVRGYEEGSVGSGRSYVVGSGEISFPVYGPVEGVIFSDYGTDLGSGPTVPGDPAGARKKPGSGYGYGFGIRVESPLGPLRLEYAFNDKKDRRFHFGVGHRN</sequence>
<evidence type="ECO:0000259" key="5">
    <source>
        <dbReference type="Pfam" id="PF01103"/>
    </source>
</evidence>
<evidence type="ECO:0000256" key="2">
    <source>
        <dbReference type="ARBA" id="ARBA00023136"/>
    </source>
</evidence>
<dbReference type="Gene3D" id="3.10.20.310">
    <property type="entry name" value="membrane protein fhac"/>
    <property type="match status" value="3"/>
</dbReference>
<evidence type="ECO:0000313" key="7">
    <source>
        <dbReference type="Proteomes" id="UP001374535"/>
    </source>
</evidence>
<name>A0AAQ3MZG9_VIGMU</name>
<dbReference type="PANTHER" id="PTHR12815:SF32">
    <property type="entry name" value="OUTER ENVELOPE PROTEIN 80, CHLOROPLASTIC"/>
    <property type="match status" value="1"/>
</dbReference>
<dbReference type="GO" id="GO:0009658">
    <property type="term" value="P:chloroplast organization"/>
    <property type="evidence" value="ECO:0007669"/>
    <property type="project" value="TreeGrafter"/>
</dbReference>
<dbReference type="Proteomes" id="UP001374535">
    <property type="component" value="Chromosome 8"/>
</dbReference>
<evidence type="ECO:0000256" key="3">
    <source>
        <dbReference type="ARBA" id="ARBA00024013"/>
    </source>
</evidence>
<reference evidence="6 7" key="1">
    <citation type="journal article" date="2023" name="Life. Sci Alliance">
        <title>Evolutionary insights into 3D genome organization and epigenetic landscape of Vigna mungo.</title>
        <authorList>
            <person name="Junaid A."/>
            <person name="Singh B."/>
            <person name="Bhatia S."/>
        </authorList>
    </citation>
    <scope>NUCLEOTIDE SEQUENCE [LARGE SCALE GENOMIC DNA]</scope>
    <source>
        <strain evidence="6">Urdbean</strain>
    </source>
</reference>
<keyword evidence="4" id="KW-0175">Coiled coil</keyword>
<accession>A0AAQ3MZG9</accession>
<protein>
    <recommendedName>
        <fullName evidence="5">Bacterial surface antigen (D15) domain-containing protein</fullName>
    </recommendedName>
</protein>
<dbReference type="PANTHER" id="PTHR12815">
    <property type="entry name" value="SORTING AND ASSEMBLY MACHINERY SAMM50 PROTEIN FAMILY MEMBER"/>
    <property type="match status" value="1"/>
</dbReference>
<feature type="coiled-coil region" evidence="4">
    <location>
        <begin position="152"/>
        <end position="179"/>
    </location>
</feature>
<keyword evidence="7" id="KW-1185">Reference proteome</keyword>
<dbReference type="FunFam" id="3.10.20.310:FF:000013">
    <property type="entry name" value="Outer envelope protein 80 chloroplastic"/>
    <property type="match status" value="1"/>
</dbReference>
<dbReference type="AlphaFoldDB" id="A0AAQ3MZG9"/>
<comment type="subcellular location">
    <subcellularLocation>
        <location evidence="3">Plastid</location>
        <location evidence="3">Chloroplast outer membrane</location>
    </subcellularLocation>
</comment>
<keyword evidence="2" id="KW-0472">Membrane</keyword>
<dbReference type="Pfam" id="PF01103">
    <property type="entry name" value="Omp85"/>
    <property type="match status" value="1"/>
</dbReference>
<evidence type="ECO:0000313" key="6">
    <source>
        <dbReference type="EMBL" id="WVY99629.1"/>
    </source>
</evidence>
<organism evidence="6 7">
    <name type="scientific">Vigna mungo</name>
    <name type="common">Black gram</name>
    <name type="synonym">Phaseolus mungo</name>
    <dbReference type="NCBI Taxonomy" id="3915"/>
    <lineage>
        <taxon>Eukaryota</taxon>
        <taxon>Viridiplantae</taxon>
        <taxon>Streptophyta</taxon>
        <taxon>Embryophyta</taxon>
        <taxon>Tracheophyta</taxon>
        <taxon>Spermatophyta</taxon>
        <taxon>Magnoliopsida</taxon>
        <taxon>eudicotyledons</taxon>
        <taxon>Gunneridae</taxon>
        <taxon>Pentapetalae</taxon>
        <taxon>rosids</taxon>
        <taxon>fabids</taxon>
        <taxon>Fabales</taxon>
        <taxon>Fabaceae</taxon>
        <taxon>Papilionoideae</taxon>
        <taxon>50 kb inversion clade</taxon>
        <taxon>NPAAA clade</taxon>
        <taxon>indigoferoid/millettioid clade</taxon>
        <taxon>Phaseoleae</taxon>
        <taxon>Vigna</taxon>
    </lineage>
</organism>
<dbReference type="EMBL" id="CP144693">
    <property type="protein sequence ID" value="WVY99629.1"/>
    <property type="molecule type" value="Genomic_DNA"/>
</dbReference>
<dbReference type="GO" id="GO:0009793">
    <property type="term" value="P:embryo development ending in seed dormancy"/>
    <property type="evidence" value="ECO:0007669"/>
    <property type="project" value="TreeGrafter"/>
</dbReference>
<dbReference type="InterPro" id="IPR039910">
    <property type="entry name" value="D15-like"/>
</dbReference>
<gene>
    <name evidence="6" type="ORF">V8G54_025699</name>
</gene>
<proteinExistence type="predicted"/>
<dbReference type="GO" id="GO:0009707">
    <property type="term" value="C:chloroplast outer membrane"/>
    <property type="evidence" value="ECO:0007669"/>
    <property type="project" value="UniProtKB-SubCell"/>
</dbReference>
<keyword evidence="1" id="KW-0934">Plastid</keyword>